<protein>
    <submittedName>
        <fullName evidence="2 3">Uncharacterized protein</fullName>
    </submittedName>
</protein>
<organism evidence="2">
    <name type="scientific">Guillardia theta (strain CCMP2712)</name>
    <name type="common">Cryptophyte</name>
    <dbReference type="NCBI Taxonomy" id="905079"/>
    <lineage>
        <taxon>Eukaryota</taxon>
        <taxon>Cryptophyceae</taxon>
        <taxon>Pyrenomonadales</taxon>
        <taxon>Geminigeraceae</taxon>
        <taxon>Guillardia</taxon>
    </lineage>
</organism>
<dbReference type="KEGG" id="gtt:GUITHDRAFT_151672"/>
<dbReference type="HOGENOM" id="CLU_1819512_0_0_1"/>
<keyword evidence="4" id="KW-1185">Reference proteome</keyword>
<dbReference type="GeneID" id="17305573"/>
<keyword evidence="1" id="KW-0472">Membrane</keyword>
<name>L1JKW0_GUITC</name>
<accession>L1JKW0</accession>
<keyword evidence="1" id="KW-1133">Transmembrane helix</keyword>
<proteinExistence type="predicted"/>
<evidence type="ECO:0000313" key="4">
    <source>
        <dbReference type="Proteomes" id="UP000011087"/>
    </source>
</evidence>
<dbReference type="PaxDb" id="55529-EKX48725"/>
<dbReference type="EMBL" id="JH992984">
    <property type="protein sequence ID" value="EKX48725.1"/>
    <property type="molecule type" value="Genomic_DNA"/>
</dbReference>
<dbReference type="EnsemblProtists" id="EKX48725">
    <property type="protein sequence ID" value="EKX48725"/>
    <property type="gene ID" value="GUITHDRAFT_151672"/>
</dbReference>
<dbReference type="AlphaFoldDB" id="L1JKW0"/>
<evidence type="ECO:0000256" key="1">
    <source>
        <dbReference type="SAM" id="Phobius"/>
    </source>
</evidence>
<dbReference type="Proteomes" id="UP000011087">
    <property type="component" value="Unassembled WGS sequence"/>
</dbReference>
<gene>
    <name evidence="2" type="ORF">GUITHDRAFT_151672</name>
</gene>
<keyword evidence="1" id="KW-0812">Transmembrane</keyword>
<evidence type="ECO:0000313" key="2">
    <source>
        <dbReference type="EMBL" id="EKX48725.1"/>
    </source>
</evidence>
<evidence type="ECO:0000313" key="3">
    <source>
        <dbReference type="EnsemblProtists" id="EKX48725"/>
    </source>
</evidence>
<reference evidence="4" key="2">
    <citation type="submission" date="2012-11" db="EMBL/GenBank/DDBJ databases">
        <authorList>
            <person name="Kuo A."/>
            <person name="Curtis B.A."/>
            <person name="Tanifuji G."/>
            <person name="Burki F."/>
            <person name="Gruber A."/>
            <person name="Irimia M."/>
            <person name="Maruyama S."/>
            <person name="Arias M.C."/>
            <person name="Ball S.G."/>
            <person name="Gile G.H."/>
            <person name="Hirakawa Y."/>
            <person name="Hopkins J.F."/>
            <person name="Rensing S.A."/>
            <person name="Schmutz J."/>
            <person name="Symeonidi A."/>
            <person name="Elias M."/>
            <person name="Eveleigh R.J."/>
            <person name="Herman E.K."/>
            <person name="Klute M.J."/>
            <person name="Nakayama T."/>
            <person name="Obornik M."/>
            <person name="Reyes-Prieto A."/>
            <person name="Armbrust E.V."/>
            <person name="Aves S.J."/>
            <person name="Beiko R.G."/>
            <person name="Coutinho P."/>
            <person name="Dacks J.B."/>
            <person name="Durnford D.G."/>
            <person name="Fast N.M."/>
            <person name="Green B.R."/>
            <person name="Grisdale C."/>
            <person name="Hempe F."/>
            <person name="Henrissat B."/>
            <person name="Hoppner M.P."/>
            <person name="Ishida K.-I."/>
            <person name="Kim E."/>
            <person name="Koreny L."/>
            <person name="Kroth P.G."/>
            <person name="Liu Y."/>
            <person name="Malik S.-B."/>
            <person name="Maier U.G."/>
            <person name="McRose D."/>
            <person name="Mock T."/>
            <person name="Neilson J.A."/>
            <person name="Onodera N.T."/>
            <person name="Poole A.M."/>
            <person name="Pritham E.J."/>
            <person name="Richards T.A."/>
            <person name="Rocap G."/>
            <person name="Roy S.W."/>
            <person name="Sarai C."/>
            <person name="Schaack S."/>
            <person name="Shirato S."/>
            <person name="Slamovits C.H."/>
            <person name="Spencer D.F."/>
            <person name="Suzuki S."/>
            <person name="Worden A.Z."/>
            <person name="Zauner S."/>
            <person name="Barry K."/>
            <person name="Bell C."/>
            <person name="Bharti A.K."/>
            <person name="Crow J.A."/>
            <person name="Grimwood J."/>
            <person name="Kramer R."/>
            <person name="Lindquist E."/>
            <person name="Lucas S."/>
            <person name="Salamov A."/>
            <person name="McFadden G.I."/>
            <person name="Lane C.E."/>
            <person name="Keeling P.J."/>
            <person name="Gray M.W."/>
            <person name="Grigoriev I.V."/>
            <person name="Archibald J.M."/>
        </authorList>
    </citation>
    <scope>NUCLEOTIDE SEQUENCE</scope>
    <source>
        <strain evidence="4">CCMP2712</strain>
    </source>
</reference>
<sequence>MDKSTLMLHRIGGFLLISCITVGVWVMIELFFPQEMLLYPFGWERLIPPGLSSFYNHFIVPVSTRMVVSFGHYKKSQRTVALLFLSLYGRFVNIVIILRKQYKSIMDPSRVLRLDRMPDVCFCEVLSLQIPFSPPPLQPHSA</sequence>
<feature type="transmembrane region" description="Helical" evidence="1">
    <location>
        <begin position="12"/>
        <end position="32"/>
    </location>
</feature>
<feature type="transmembrane region" description="Helical" evidence="1">
    <location>
        <begin position="79"/>
        <end position="98"/>
    </location>
</feature>
<reference evidence="3" key="3">
    <citation type="submission" date="2016-03" db="UniProtKB">
        <authorList>
            <consortium name="EnsemblProtists"/>
        </authorList>
    </citation>
    <scope>IDENTIFICATION</scope>
</reference>
<reference evidence="2 4" key="1">
    <citation type="journal article" date="2012" name="Nature">
        <title>Algal genomes reveal evolutionary mosaicism and the fate of nucleomorphs.</title>
        <authorList>
            <consortium name="DOE Joint Genome Institute"/>
            <person name="Curtis B.A."/>
            <person name="Tanifuji G."/>
            <person name="Burki F."/>
            <person name="Gruber A."/>
            <person name="Irimia M."/>
            <person name="Maruyama S."/>
            <person name="Arias M.C."/>
            <person name="Ball S.G."/>
            <person name="Gile G.H."/>
            <person name="Hirakawa Y."/>
            <person name="Hopkins J.F."/>
            <person name="Kuo A."/>
            <person name="Rensing S.A."/>
            <person name="Schmutz J."/>
            <person name="Symeonidi A."/>
            <person name="Elias M."/>
            <person name="Eveleigh R.J."/>
            <person name="Herman E.K."/>
            <person name="Klute M.J."/>
            <person name="Nakayama T."/>
            <person name="Obornik M."/>
            <person name="Reyes-Prieto A."/>
            <person name="Armbrust E.V."/>
            <person name="Aves S.J."/>
            <person name="Beiko R.G."/>
            <person name="Coutinho P."/>
            <person name="Dacks J.B."/>
            <person name="Durnford D.G."/>
            <person name="Fast N.M."/>
            <person name="Green B.R."/>
            <person name="Grisdale C.J."/>
            <person name="Hempel F."/>
            <person name="Henrissat B."/>
            <person name="Hoppner M.P."/>
            <person name="Ishida K."/>
            <person name="Kim E."/>
            <person name="Koreny L."/>
            <person name="Kroth P.G."/>
            <person name="Liu Y."/>
            <person name="Malik S.B."/>
            <person name="Maier U.G."/>
            <person name="McRose D."/>
            <person name="Mock T."/>
            <person name="Neilson J.A."/>
            <person name="Onodera N.T."/>
            <person name="Poole A.M."/>
            <person name="Pritham E.J."/>
            <person name="Richards T.A."/>
            <person name="Rocap G."/>
            <person name="Roy S.W."/>
            <person name="Sarai C."/>
            <person name="Schaack S."/>
            <person name="Shirato S."/>
            <person name="Slamovits C.H."/>
            <person name="Spencer D.F."/>
            <person name="Suzuki S."/>
            <person name="Worden A.Z."/>
            <person name="Zauner S."/>
            <person name="Barry K."/>
            <person name="Bell C."/>
            <person name="Bharti A.K."/>
            <person name="Crow J.A."/>
            <person name="Grimwood J."/>
            <person name="Kramer R."/>
            <person name="Lindquist E."/>
            <person name="Lucas S."/>
            <person name="Salamov A."/>
            <person name="McFadden G.I."/>
            <person name="Lane C.E."/>
            <person name="Keeling P.J."/>
            <person name="Gray M.W."/>
            <person name="Grigoriev I.V."/>
            <person name="Archibald J.M."/>
        </authorList>
    </citation>
    <scope>NUCLEOTIDE SEQUENCE</scope>
    <source>
        <strain evidence="2 4">CCMP2712</strain>
    </source>
</reference>
<dbReference type="RefSeq" id="XP_005835705.1">
    <property type="nucleotide sequence ID" value="XM_005835648.1"/>
</dbReference>